<protein>
    <submittedName>
        <fullName evidence="1">Uncharacterized protein</fullName>
    </submittedName>
</protein>
<sequence length="304" mass="32547">MVPRESSFPLATVLSGTGPRATCRSPVRGCMARKAVSGIEPPSSYTVPRLSEELQVPSLLVMRAAGCSEEDYPGRSQRQETRGKQAPLRPSLGCFALSACAWGCGCGCSGAEGGSETMLMCPARIARRVTVNPQSRSPVTVPNEAAEEVASLSRSSVSTRSLALQAAQMHRGRPTLAVPSVRAGRGGGSTVTLLCGRPVEARKVGCLVQARLGEKLSLRRCSQTRVLCSTPRTGARTSLPSSLSVDDVLGRIAREHWLRWVWRSRPCARSRWPSLPGEGPDECLRLCRCGRRSLYGSEIASGDL</sequence>
<dbReference type="InParanoid" id="A0A165CB39"/>
<dbReference type="AlphaFoldDB" id="A0A165CB39"/>
<organism evidence="1 2">
    <name type="scientific">Calocera cornea HHB12733</name>
    <dbReference type="NCBI Taxonomy" id="1353952"/>
    <lineage>
        <taxon>Eukaryota</taxon>
        <taxon>Fungi</taxon>
        <taxon>Dikarya</taxon>
        <taxon>Basidiomycota</taxon>
        <taxon>Agaricomycotina</taxon>
        <taxon>Dacrymycetes</taxon>
        <taxon>Dacrymycetales</taxon>
        <taxon>Dacrymycetaceae</taxon>
        <taxon>Calocera</taxon>
    </lineage>
</organism>
<accession>A0A165CB39</accession>
<keyword evidence="2" id="KW-1185">Reference proteome</keyword>
<dbReference type="EMBL" id="KV424165">
    <property type="protein sequence ID" value="KZT50521.1"/>
    <property type="molecule type" value="Genomic_DNA"/>
</dbReference>
<evidence type="ECO:0000313" key="2">
    <source>
        <dbReference type="Proteomes" id="UP000076842"/>
    </source>
</evidence>
<dbReference type="Proteomes" id="UP000076842">
    <property type="component" value="Unassembled WGS sequence"/>
</dbReference>
<evidence type="ECO:0000313" key="1">
    <source>
        <dbReference type="EMBL" id="KZT50521.1"/>
    </source>
</evidence>
<gene>
    <name evidence="1" type="ORF">CALCODRAFT_183313</name>
</gene>
<name>A0A165CB39_9BASI</name>
<reference evidence="1 2" key="1">
    <citation type="journal article" date="2016" name="Mol. Biol. Evol.">
        <title>Comparative Genomics of Early-Diverging Mushroom-Forming Fungi Provides Insights into the Origins of Lignocellulose Decay Capabilities.</title>
        <authorList>
            <person name="Nagy L.G."/>
            <person name="Riley R."/>
            <person name="Tritt A."/>
            <person name="Adam C."/>
            <person name="Daum C."/>
            <person name="Floudas D."/>
            <person name="Sun H."/>
            <person name="Yadav J.S."/>
            <person name="Pangilinan J."/>
            <person name="Larsson K.H."/>
            <person name="Matsuura K."/>
            <person name="Barry K."/>
            <person name="Labutti K."/>
            <person name="Kuo R."/>
            <person name="Ohm R.A."/>
            <person name="Bhattacharya S.S."/>
            <person name="Shirouzu T."/>
            <person name="Yoshinaga Y."/>
            <person name="Martin F.M."/>
            <person name="Grigoriev I.V."/>
            <person name="Hibbett D.S."/>
        </authorList>
    </citation>
    <scope>NUCLEOTIDE SEQUENCE [LARGE SCALE GENOMIC DNA]</scope>
    <source>
        <strain evidence="1 2">HHB12733</strain>
    </source>
</reference>
<proteinExistence type="predicted"/>